<dbReference type="STRING" id="1548749.LS48_09225"/>
<dbReference type="Pfam" id="PF06445">
    <property type="entry name" value="GyrI-like"/>
    <property type="match status" value="1"/>
</dbReference>
<feature type="domain" description="AraC effector-binding" evidence="1">
    <location>
        <begin position="182"/>
        <end position="341"/>
    </location>
</feature>
<keyword evidence="3" id="KW-1185">Reference proteome</keyword>
<proteinExistence type="predicted"/>
<organism evidence="2 3">
    <name type="scientific">Aequorivita aquimaris</name>
    <dbReference type="NCBI Taxonomy" id="1548749"/>
    <lineage>
        <taxon>Bacteria</taxon>
        <taxon>Pseudomonadati</taxon>
        <taxon>Bacteroidota</taxon>
        <taxon>Flavobacteriia</taxon>
        <taxon>Flavobacteriales</taxon>
        <taxon>Flavobacteriaceae</taxon>
        <taxon>Aequorivita</taxon>
    </lineage>
</organism>
<sequence>MKILKYLFFLLLIIIIGSAIYFGTKEGSYDIQDTMVINAPPEVVFNKVNDYKSWEEWGPWKKEDSTITFTYAEKTVGEGASYSWEGEMSGSMTTTKVIPNKEIEQDLTLSTPGGERHPKVYWKFEEVDGGTKVTWGMKGEHTLIDKAYYSLSGMDFDAEMHKMNKACLEGIAEEVAEDMKQYSINVDGVTQYGGGYYMYTTSVAKMGELGEKMEPMMNVVMDFIKNNNLNMAGKPFALYNEIDSANNTVIFSTGVPVKERVITPEGSPVVCGFMEPVSAVKISLKGNYKHLPEAYTKGRQYMEENDLQADPNGKMFEVYITDPEETPNPANWLTEIYIPIITAPEPVQEGI</sequence>
<dbReference type="RefSeq" id="WP_062622260.1">
    <property type="nucleotide sequence ID" value="NZ_JRWG01000005.1"/>
</dbReference>
<name>A0A137RH01_9FLAO</name>
<dbReference type="OrthoDB" id="9807923at2"/>
<dbReference type="InterPro" id="IPR029442">
    <property type="entry name" value="GyrI-like"/>
</dbReference>
<protein>
    <submittedName>
        <fullName evidence="2">AraC family transcriptional regulator</fullName>
    </submittedName>
</protein>
<evidence type="ECO:0000259" key="1">
    <source>
        <dbReference type="SMART" id="SM00871"/>
    </source>
</evidence>
<gene>
    <name evidence="2" type="ORF">LS48_09225</name>
</gene>
<evidence type="ECO:0000313" key="3">
    <source>
        <dbReference type="Proteomes" id="UP000070138"/>
    </source>
</evidence>
<dbReference type="InterPro" id="IPR011256">
    <property type="entry name" value="Reg_factor_effector_dom_sf"/>
</dbReference>
<accession>A0A137RH01</accession>
<dbReference type="InterPro" id="IPR019587">
    <property type="entry name" value="Polyketide_cyclase/dehydratase"/>
</dbReference>
<reference evidence="3" key="1">
    <citation type="submission" date="2014-10" db="EMBL/GenBank/DDBJ databases">
        <title>Genome sequencing of Vitellibacter sp. D-24.</title>
        <authorList>
            <person name="Thevarajoo S."/>
            <person name="Selvaratnam C."/>
            <person name="Goh K.M."/>
            <person name="Chong C.S."/>
        </authorList>
    </citation>
    <scope>NUCLEOTIDE SEQUENCE [LARGE SCALE GENOMIC DNA]</scope>
    <source>
        <strain evidence="3">D-24</strain>
    </source>
</reference>
<comment type="caution">
    <text evidence="2">The sequence shown here is derived from an EMBL/GenBank/DDBJ whole genome shotgun (WGS) entry which is preliminary data.</text>
</comment>
<dbReference type="InterPro" id="IPR010499">
    <property type="entry name" value="AraC_E-bd"/>
</dbReference>
<dbReference type="Proteomes" id="UP000070138">
    <property type="component" value="Unassembled WGS sequence"/>
</dbReference>
<dbReference type="Pfam" id="PF10604">
    <property type="entry name" value="Polyketide_cyc2"/>
    <property type="match status" value="1"/>
</dbReference>
<evidence type="ECO:0000313" key="2">
    <source>
        <dbReference type="EMBL" id="KXN98731.1"/>
    </source>
</evidence>
<dbReference type="EMBL" id="JRWG01000005">
    <property type="protein sequence ID" value="KXN98731.1"/>
    <property type="molecule type" value="Genomic_DNA"/>
</dbReference>
<dbReference type="InterPro" id="IPR023393">
    <property type="entry name" value="START-like_dom_sf"/>
</dbReference>
<dbReference type="Gene3D" id="3.20.80.10">
    <property type="entry name" value="Regulatory factor, effector binding domain"/>
    <property type="match status" value="1"/>
</dbReference>
<reference evidence="2 3" key="2">
    <citation type="journal article" date="2016" name="Int. J. Syst. Evol. Microbiol.">
        <title>Vitellibacter aquimaris sp. nov., a marine bacterium isolated from seawater.</title>
        <authorList>
            <person name="Thevarajoo S."/>
            <person name="Selvaratnam C."/>
            <person name="Goh K.M."/>
            <person name="Hong K.W."/>
            <person name="Chan X.Y."/>
            <person name="Chan K.G."/>
            <person name="Chong C.S."/>
        </authorList>
    </citation>
    <scope>NUCLEOTIDE SEQUENCE [LARGE SCALE GENOMIC DNA]</scope>
    <source>
        <strain evidence="2 3">D-24</strain>
    </source>
</reference>
<dbReference type="Gene3D" id="3.30.530.20">
    <property type="match status" value="1"/>
</dbReference>
<dbReference type="SUPFAM" id="SSF55961">
    <property type="entry name" value="Bet v1-like"/>
    <property type="match status" value="1"/>
</dbReference>
<dbReference type="SUPFAM" id="SSF55136">
    <property type="entry name" value="Probable bacterial effector-binding domain"/>
    <property type="match status" value="1"/>
</dbReference>
<dbReference type="AlphaFoldDB" id="A0A137RH01"/>
<dbReference type="SMART" id="SM00871">
    <property type="entry name" value="AraC_E_bind"/>
    <property type="match status" value="1"/>
</dbReference>
<dbReference type="CDD" id="cd07818">
    <property type="entry name" value="SRPBCC_1"/>
    <property type="match status" value="1"/>
</dbReference>